<accession>A0A421AXC9</accession>
<sequence length="55" mass="6012">MSGSQQESGYVLDEDTTELFWGMLEDEGVHRAGFVAHMSMCFHEETAAGTSGGQR</sequence>
<comment type="caution">
    <text evidence="1">The sequence shown here is derived from an EMBL/GenBank/DDBJ whole genome shotgun (WGS) entry which is preliminary data.</text>
</comment>
<name>A0A421AXC9_9PSEU</name>
<proteinExistence type="predicted"/>
<dbReference type="Proteomes" id="UP000282454">
    <property type="component" value="Unassembled WGS sequence"/>
</dbReference>
<dbReference type="RefSeq" id="WP_170224613.1">
    <property type="nucleotide sequence ID" value="NZ_RCDD01000006.1"/>
</dbReference>
<evidence type="ECO:0000313" key="2">
    <source>
        <dbReference type="Proteomes" id="UP000282454"/>
    </source>
</evidence>
<reference evidence="1 2" key="1">
    <citation type="submission" date="2018-10" db="EMBL/GenBank/DDBJ databases">
        <title>Genomic Encyclopedia of Archaeal and Bacterial Type Strains, Phase II (KMG-II): from individual species to whole genera.</title>
        <authorList>
            <person name="Goeker M."/>
        </authorList>
    </citation>
    <scope>NUCLEOTIDE SEQUENCE [LARGE SCALE GENOMIC DNA]</scope>
    <source>
        <strain evidence="1 2">DSM 45657</strain>
    </source>
</reference>
<keyword evidence="2" id="KW-1185">Reference proteome</keyword>
<dbReference type="EMBL" id="RCDD01000006">
    <property type="protein sequence ID" value="RLK54480.1"/>
    <property type="molecule type" value="Genomic_DNA"/>
</dbReference>
<dbReference type="AlphaFoldDB" id="A0A421AXC9"/>
<protein>
    <submittedName>
        <fullName evidence="1">Uncharacterized protein</fullName>
    </submittedName>
</protein>
<organism evidence="1 2">
    <name type="scientific">Actinokineospora cianjurensis</name>
    <dbReference type="NCBI Taxonomy" id="585224"/>
    <lineage>
        <taxon>Bacteria</taxon>
        <taxon>Bacillati</taxon>
        <taxon>Actinomycetota</taxon>
        <taxon>Actinomycetes</taxon>
        <taxon>Pseudonocardiales</taxon>
        <taxon>Pseudonocardiaceae</taxon>
        <taxon>Actinokineospora</taxon>
    </lineage>
</organism>
<gene>
    <name evidence="1" type="ORF">CLV68_5512</name>
</gene>
<evidence type="ECO:0000313" key="1">
    <source>
        <dbReference type="EMBL" id="RLK54480.1"/>
    </source>
</evidence>